<sequence>MPQGWLLRREPDGGEYRFEWVDNQLVAETDPLGGRTEYQRNDWGQVTAVTLPDGATHRYDYDDDGQLLAYTDPMGSTWRYTRDAAGRVEAASDPEGRTWQHRYSPQGLLSGVTGPDGRVQRYHYNRRGLLERLEAEGTSPVTFFYDGHDRLTERHIAHEQGVQVRRWVYEGGSETPEKVIYEDGSETRFGYDGEGNLTSVTDALGQRYQFRYGAFDNLLEATDPLGASVRYHYNAESEFAGVTNSQGQTWQYRFDTAGRLSEEQHYDGRVYRYDYDVAGQLASRQAPDGSRLVYGYDAGGRLSAIEAVRADGASEGTTTFAYDLSGRLLKAASPDAVVAYAYNRAGQVVSETVNSEAVASGYDAAGQRSAVSGLLASLSLGWQGGRLTTLGIGSHQPLTFSHTASGEERQRSNGAGFALRHEWSATGLLSRQALDGVSGVLERRYQYDVLDRLTGISDSHWGEQALRLNGTGQVVAERREQGRQQQARLFGYDSEQNLCEVSAIVPDGAGRLSTANAVVQASAGYDVAGRVVIRGDSRYQYDACGRLVSKRESRAGFRPRETQFEWDAQDRLVRVRLPDGARWRYRYDAFGRRISKVREGQAPSAQAVARVAYRWDGDQLSGQTQYRADGSVARAVQWVYEPGSFRPLAQVEEKGERTQLHYIVTDLTGTARELCSETGEVHWRGEQGLWGAHREEKIPIPLRRWLGDAANEEVYCELRYQGQVYDAETGLYYNRHRYYDPSLGQYISADPIGLAGGIRPQGYVHNPMEWVDPLGLVGCPEAKLKERGFTGVVRNERGGLDYSNSNALYNNPERLKPDGSPANPIVKIKYTGDYQGDFKAASQAGFGQNSTPSLNGNSYVWHHLDDYDPKTGMGTMQLVRTDAHNGISHVGGVSQYQAATGKKYTFKTW</sequence>
<dbReference type="Proteomes" id="UP000500801">
    <property type="component" value="Chromosome"/>
</dbReference>
<evidence type="ECO:0000259" key="2">
    <source>
        <dbReference type="Pfam" id="PF25023"/>
    </source>
</evidence>
<keyword evidence="1" id="KW-0677">Repeat</keyword>
<dbReference type="InterPro" id="IPR032869">
    <property type="entry name" value="WHH_dom_containing"/>
</dbReference>
<dbReference type="Pfam" id="PF05593">
    <property type="entry name" value="RHS_repeat"/>
    <property type="match status" value="5"/>
</dbReference>
<dbReference type="InterPro" id="IPR056823">
    <property type="entry name" value="TEN-like_YD-shell"/>
</dbReference>
<proteinExistence type="predicted"/>
<dbReference type="AlphaFoldDB" id="A0AAE7D0C7"/>
<evidence type="ECO:0000256" key="1">
    <source>
        <dbReference type="ARBA" id="ARBA00022737"/>
    </source>
</evidence>
<reference evidence="3 4" key="1">
    <citation type="submission" date="2018-11" db="EMBL/GenBank/DDBJ databases">
        <title>Complete genome sequence of Dickeya zeae strain CE1 infecting Canna edulis Ker-Gawl. in China.</title>
        <authorList>
            <person name="Zhang J."/>
            <person name="Lin B."/>
            <person name="Shen H."/>
            <person name="Jiang S."/>
            <person name="Pu X."/>
            <person name="Sun D."/>
        </authorList>
    </citation>
    <scope>NUCLEOTIDE SEQUENCE [LARGE SCALE GENOMIC DNA]</scope>
    <source>
        <strain evidence="3 4">CE1</strain>
    </source>
</reference>
<dbReference type="InterPro" id="IPR006530">
    <property type="entry name" value="YD"/>
</dbReference>
<gene>
    <name evidence="3" type="ORF">DWG24_14405</name>
</gene>
<protein>
    <recommendedName>
        <fullName evidence="2">Teneurin-like YD-shell domain-containing protein</fullName>
    </recommendedName>
</protein>
<name>A0AAE7D0C7_9GAMM</name>
<evidence type="ECO:0000313" key="3">
    <source>
        <dbReference type="EMBL" id="QIZ51849.1"/>
    </source>
</evidence>
<feature type="domain" description="Teneurin-like YD-shell" evidence="2">
    <location>
        <begin position="472"/>
        <end position="750"/>
    </location>
</feature>
<dbReference type="NCBIfam" id="TIGR01643">
    <property type="entry name" value="YD_repeat_2x"/>
    <property type="match status" value="8"/>
</dbReference>
<accession>A0AAE7D0C7</accession>
<dbReference type="Gene3D" id="2.180.10.10">
    <property type="entry name" value="RHS repeat-associated core"/>
    <property type="match status" value="2"/>
</dbReference>
<dbReference type="NCBIfam" id="TIGR03696">
    <property type="entry name" value="Rhs_assc_core"/>
    <property type="match status" value="1"/>
</dbReference>
<dbReference type="InterPro" id="IPR022385">
    <property type="entry name" value="Rhs_assc_core"/>
</dbReference>
<dbReference type="PANTHER" id="PTHR32305:SF15">
    <property type="entry name" value="PROTEIN RHSA-RELATED"/>
    <property type="match status" value="1"/>
</dbReference>
<dbReference type="Pfam" id="PF25023">
    <property type="entry name" value="TEN_YD-shell"/>
    <property type="match status" value="1"/>
</dbReference>
<dbReference type="SUPFAM" id="SSF69322">
    <property type="entry name" value="Tricorn protease domain 2"/>
    <property type="match status" value="1"/>
</dbReference>
<dbReference type="InterPro" id="IPR031325">
    <property type="entry name" value="RHS_repeat"/>
</dbReference>
<evidence type="ECO:0000313" key="4">
    <source>
        <dbReference type="Proteomes" id="UP000500801"/>
    </source>
</evidence>
<dbReference type="InterPro" id="IPR050708">
    <property type="entry name" value="T6SS_VgrG/RHS"/>
</dbReference>
<organism evidence="3 4">
    <name type="scientific">Dickeya zeae</name>
    <dbReference type="NCBI Taxonomy" id="204042"/>
    <lineage>
        <taxon>Bacteria</taxon>
        <taxon>Pseudomonadati</taxon>
        <taxon>Pseudomonadota</taxon>
        <taxon>Gammaproteobacteria</taxon>
        <taxon>Enterobacterales</taxon>
        <taxon>Pectobacteriaceae</taxon>
        <taxon>Dickeya</taxon>
    </lineage>
</organism>
<dbReference type="Pfam" id="PF14414">
    <property type="entry name" value="WHH"/>
    <property type="match status" value="1"/>
</dbReference>
<dbReference type="EMBL" id="CP033622">
    <property type="protein sequence ID" value="QIZ51849.1"/>
    <property type="molecule type" value="Genomic_DNA"/>
</dbReference>
<dbReference type="PANTHER" id="PTHR32305">
    <property type="match status" value="1"/>
</dbReference>